<keyword evidence="3 6" id="KW-1133">Transmembrane helix</keyword>
<sequence length="534" mass="59005">MNDCRFSSAASSASPSVPPPPPSPASPSSSSVPSLRLSLVALLVGLSGAFHFGIQITITNPSQQTFLLFLNSSLRINYGKRMETKQLEVFWSLIVSMLFLGAIFGSLSIRPLADRFGRLRVLFFSNLLCSFSLFCSAFSYFLNRFELLCLSRFGIGFSLALCLGLAGIFLAECSPKYCRGFVSMSTGALLQLGTVFGSFVAIPRVLGSANLWWVIFTIEGTQLLATTIILTMVAEESPSFLLLRNNETHARHSLAFYHNCSGQILEERMGELRRETLRMSILIWLFHFRIGSVVSLSMAFSGIAVINAFAVELFRTTGVSEYWASIDNVGLALLSLASNIASALLIDRFGRRRLLLVTLTVILLMNFVISGLMYAYAKTELSWLGLCLIVAISLFTVAFAFGPGPICYFLASELVEQNARSAAQGWANLCQMISRAFLLAIFLPLRTSIGVASAYFLLFVMPILVALLFLFFNLPETKRRDICEVRHGMRKLPHLPNKVTKVAVFCGGKSSAQRPKIGWTNIVVNEEEEKKRDK</sequence>
<dbReference type="InterPro" id="IPR045263">
    <property type="entry name" value="GLUT"/>
</dbReference>
<feature type="transmembrane region" description="Helical" evidence="6">
    <location>
        <begin position="281"/>
        <end position="309"/>
    </location>
</feature>
<gene>
    <name evidence="8" type="ORF">niasHT_019727</name>
</gene>
<dbReference type="InterPro" id="IPR005829">
    <property type="entry name" value="Sugar_transporter_CS"/>
</dbReference>
<dbReference type="PANTHER" id="PTHR23503">
    <property type="entry name" value="SOLUTE CARRIER FAMILY 2"/>
    <property type="match status" value="1"/>
</dbReference>
<organism evidence="8 9">
    <name type="scientific">Heterodera trifolii</name>
    <dbReference type="NCBI Taxonomy" id="157864"/>
    <lineage>
        <taxon>Eukaryota</taxon>
        <taxon>Metazoa</taxon>
        <taxon>Ecdysozoa</taxon>
        <taxon>Nematoda</taxon>
        <taxon>Chromadorea</taxon>
        <taxon>Rhabditida</taxon>
        <taxon>Tylenchina</taxon>
        <taxon>Tylenchomorpha</taxon>
        <taxon>Tylenchoidea</taxon>
        <taxon>Heteroderidae</taxon>
        <taxon>Heteroderinae</taxon>
        <taxon>Heterodera</taxon>
    </lineage>
</organism>
<evidence type="ECO:0000313" key="9">
    <source>
        <dbReference type="Proteomes" id="UP001620626"/>
    </source>
</evidence>
<feature type="transmembrane region" description="Helical" evidence="6">
    <location>
        <begin position="121"/>
        <end position="141"/>
    </location>
</feature>
<dbReference type="Pfam" id="PF00083">
    <property type="entry name" value="Sugar_tr"/>
    <property type="match status" value="1"/>
</dbReference>
<evidence type="ECO:0000256" key="4">
    <source>
        <dbReference type="ARBA" id="ARBA00023136"/>
    </source>
</evidence>
<accession>A0ABD2LCA0</accession>
<dbReference type="SUPFAM" id="SSF103473">
    <property type="entry name" value="MFS general substrate transporter"/>
    <property type="match status" value="1"/>
</dbReference>
<dbReference type="PROSITE" id="PS00216">
    <property type="entry name" value="SUGAR_TRANSPORT_1"/>
    <property type="match status" value="1"/>
</dbReference>
<evidence type="ECO:0000313" key="8">
    <source>
        <dbReference type="EMBL" id="KAL3112753.1"/>
    </source>
</evidence>
<evidence type="ECO:0000256" key="1">
    <source>
        <dbReference type="ARBA" id="ARBA00004141"/>
    </source>
</evidence>
<feature type="transmembrane region" description="Helical" evidence="6">
    <location>
        <begin position="183"/>
        <end position="205"/>
    </location>
</feature>
<dbReference type="PANTHER" id="PTHR23503:SF96">
    <property type="entry name" value="MAJOR FACILITATOR SUPERFAMILY (MFS) PROFILE DOMAIN-CONTAINING PROTEIN"/>
    <property type="match status" value="1"/>
</dbReference>
<keyword evidence="2 6" id="KW-0812">Transmembrane</keyword>
<feature type="compositionally biased region" description="Pro residues" evidence="5">
    <location>
        <begin position="16"/>
        <end position="25"/>
    </location>
</feature>
<evidence type="ECO:0000256" key="5">
    <source>
        <dbReference type="SAM" id="MobiDB-lite"/>
    </source>
</evidence>
<reference evidence="8 9" key="1">
    <citation type="submission" date="2024-10" db="EMBL/GenBank/DDBJ databases">
        <authorList>
            <person name="Kim D."/>
        </authorList>
    </citation>
    <scope>NUCLEOTIDE SEQUENCE [LARGE SCALE GENOMIC DNA]</scope>
    <source>
        <strain evidence="8">BH-2024</strain>
    </source>
</reference>
<dbReference type="InterPro" id="IPR020846">
    <property type="entry name" value="MFS_dom"/>
</dbReference>
<feature type="domain" description="Major facilitator superfamily (MFS) profile" evidence="7">
    <location>
        <begin position="41"/>
        <end position="478"/>
    </location>
</feature>
<dbReference type="EMBL" id="JBICBT010000464">
    <property type="protein sequence ID" value="KAL3112753.1"/>
    <property type="molecule type" value="Genomic_DNA"/>
</dbReference>
<comment type="subcellular location">
    <subcellularLocation>
        <location evidence="1">Membrane</location>
        <topology evidence="1">Multi-pass membrane protein</topology>
    </subcellularLocation>
</comment>
<keyword evidence="4 6" id="KW-0472">Membrane</keyword>
<feature type="transmembrane region" description="Helical" evidence="6">
    <location>
        <begin position="383"/>
        <end position="411"/>
    </location>
</feature>
<feature type="transmembrane region" description="Helical" evidence="6">
    <location>
        <begin position="354"/>
        <end position="377"/>
    </location>
</feature>
<feature type="transmembrane region" description="Helical" evidence="6">
    <location>
        <begin position="89"/>
        <end position="109"/>
    </location>
</feature>
<feature type="transmembrane region" description="Helical" evidence="6">
    <location>
        <begin position="211"/>
        <end position="234"/>
    </location>
</feature>
<feature type="transmembrane region" description="Helical" evidence="6">
    <location>
        <begin position="329"/>
        <end position="347"/>
    </location>
</feature>
<evidence type="ECO:0000256" key="6">
    <source>
        <dbReference type="SAM" id="Phobius"/>
    </source>
</evidence>
<dbReference type="InterPro" id="IPR005828">
    <property type="entry name" value="MFS_sugar_transport-like"/>
</dbReference>
<evidence type="ECO:0000256" key="2">
    <source>
        <dbReference type="ARBA" id="ARBA00022692"/>
    </source>
</evidence>
<feature type="region of interest" description="Disordered" evidence="5">
    <location>
        <begin position="1"/>
        <end position="29"/>
    </location>
</feature>
<feature type="transmembrane region" description="Helical" evidence="6">
    <location>
        <begin position="37"/>
        <end position="58"/>
    </location>
</feature>
<dbReference type="AlphaFoldDB" id="A0ABD2LCA0"/>
<feature type="transmembrane region" description="Helical" evidence="6">
    <location>
        <begin position="153"/>
        <end position="171"/>
    </location>
</feature>
<proteinExistence type="predicted"/>
<comment type="caution">
    <text evidence="8">The sequence shown here is derived from an EMBL/GenBank/DDBJ whole genome shotgun (WGS) entry which is preliminary data.</text>
</comment>
<keyword evidence="9" id="KW-1185">Reference proteome</keyword>
<feature type="transmembrane region" description="Helical" evidence="6">
    <location>
        <begin position="449"/>
        <end position="472"/>
    </location>
</feature>
<dbReference type="InterPro" id="IPR036259">
    <property type="entry name" value="MFS_trans_sf"/>
</dbReference>
<dbReference type="Proteomes" id="UP001620626">
    <property type="component" value="Unassembled WGS sequence"/>
</dbReference>
<evidence type="ECO:0000259" key="7">
    <source>
        <dbReference type="PROSITE" id="PS50850"/>
    </source>
</evidence>
<evidence type="ECO:0000256" key="3">
    <source>
        <dbReference type="ARBA" id="ARBA00022989"/>
    </source>
</evidence>
<dbReference type="PROSITE" id="PS50850">
    <property type="entry name" value="MFS"/>
    <property type="match status" value="1"/>
</dbReference>
<dbReference type="GO" id="GO:0016020">
    <property type="term" value="C:membrane"/>
    <property type="evidence" value="ECO:0007669"/>
    <property type="project" value="UniProtKB-SubCell"/>
</dbReference>
<protein>
    <recommendedName>
        <fullName evidence="7">Major facilitator superfamily (MFS) profile domain-containing protein</fullName>
    </recommendedName>
</protein>
<dbReference type="Gene3D" id="1.20.1250.20">
    <property type="entry name" value="MFS general substrate transporter like domains"/>
    <property type="match status" value="1"/>
</dbReference>
<name>A0ABD2LCA0_9BILA</name>